<proteinExistence type="predicted"/>
<dbReference type="KEGG" id="stri:C7M71_023125"/>
<keyword evidence="1" id="KW-0723">Serine/threonine-protein kinase</keyword>
<gene>
    <name evidence="3" type="ORF">C7M71_023125</name>
</gene>
<dbReference type="OrthoDB" id="4140137at2"/>
<keyword evidence="3" id="KW-0067">ATP-binding</keyword>
<dbReference type="InterPro" id="IPR036890">
    <property type="entry name" value="HATPase_C_sf"/>
</dbReference>
<accession>A0A345T1K7</accession>
<dbReference type="GO" id="GO:0004674">
    <property type="term" value="F:protein serine/threonine kinase activity"/>
    <property type="evidence" value="ECO:0007669"/>
    <property type="project" value="UniProtKB-KW"/>
</dbReference>
<dbReference type="Proteomes" id="UP000249340">
    <property type="component" value="Chromosome"/>
</dbReference>
<dbReference type="PANTHER" id="PTHR35526:SF3">
    <property type="entry name" value="ANTI-SIGMA-F FACTOR RSBW"/>
    <property type="match status" value="1"/>
</dbReference>
<dbReference type="GO" id="GO:0005524">
    <property type="term" value="F:ATP binding"/>
    <property type="evidence" value="ECO:0007669"/>
    <property type="project" value="UniProtKB-KW"/>
</dbReference>
<keyword evidence="3" id="KW-0547">Nucleotide-binding</keyword>
<name>A0A345T1K7_9ACTN</name>
<dbReference type="InterPro" id="IPR050267">
    <property type="entry name" value="Anti-sigma-factor_SerPK"/>
</dbReference>
<dbReference type="RefSeq" id="WP_111493102.1">
    <property type="nucleotide sequence ID" value="NZ_CP031264.1"/>
</dbReference>
<dbReference type="CDD" id="cd16936">
    <property type="entry name" value="HATPase_RsbW-like"/>
    <property type="match status" value="1"/>
</dbReference>
<evidence type="ECO:0000256" key="1">
    <source>
        <dbReference type="ARBA" id="ARBA00022527"/>
    </source>
</evidence>
<evidence type="ECO:0000313" key="3">
    <source>
        <dbReference type="EMBL" id="AXI79862.1"/>
    </source>
</evidence>
<dbReference type="PANTHER" id="PTHR35526">
    <property type="entry name" value="ANTI-SIGMA-F FACTOR RSBW-RELATED"/>
    <property type="match status" value="1"/>
</dbReference>
<keyword evidence="1" id="KW-0808">Transferase</keyword>
<dbReference type="Pfam" id="PF13581">
    <property type="entry name" value="HATPase_c_2"/>
    <property type="match status" value="1"/>
</dbReference>
<dbReference type="InterPro" id="IPR003594">
    <property type="entry name" value="HATPase_dom"/>
</dbReference>
<reference evidence="4" key="1">
    <citation type="submission" date="2018-07" db="EMBL/GenBank/DDBJ databases">
        <title>Streptacidiphilus bronchialis DSM 106435 chromosome.</title>
        <authorList>
            <person name="Batra D."/>
            <person name="Gulvik C.A."/>
        </authorList>
    </citation>
    <scope>NUCLEOTIDE SEQUENCE [LARGE SCALE GENOMIC DNA]</scope>
    <source>
        <strain evidence="4">DSM 106435</strain>
    </source>
</reference>
<keyword evidence="4" id="KW-1185">Reference proteome</keyword>
<evidence type="ECO:0000313" key="4">
    <source>
        <dbReference type="Proteomes" id="UP000249340"/>
    </source>
</evidence>
<dbReference type="EMBL" id="CP031264">
    <property type="protein sequence ID" value="AXI79862.1"/>
    <property type="molecule type" value="Genomic_DNA"/>
</dbReference>
<sequence>MPSAPPFMAELILRRPTMHLRWLGLSVDDPDAGRRVRTFAALTLAGWGLGGLLDSVQLCASELLGNCVKHARLYGRWQVGVALRAWPAWLVLEVSDDDPRPPVLPTPDVEDDPEALLATRRRGLGIVRELADDVWWQPRESGGKTVLARFATGKRWSR</sequence>
<organism evidence="3 4">
    <name type="scientific">Peterkaempfera bronchialis</name>
    <dbReference type="NCBI Taxonomy" id="2126346"/>
    <lineage>
        <taxon>Bacteria</taxon>
        <taxon>Bacillati</taxon>
        <taxon>Actinomycetota</taxon>
        <taxon>Actinomycetes</taxon>
        <taxon>Kitasatosporales</taxon>
        <taxon>Streptomycetaceae</taxon>
        <taxon>Peterkaempfera</taxon>
    </lineage>
</organism>
<feature type="domain" description="Histidine kinase/HSP90-like ATPase" evidence="2">
    <location>
        <begin position="29"/>
        <end position="148"/>
    </location>
</feature>
<dbReference type="Gene3D" id="3.30.565.10">
    <property type="entry name" value="Histidine kinase-like ATPase, C-terminal domain"/>
    <property type="match status" value="1"/>
</dbReference>
<dbReference type="SUPFAM" id="SSF55874">
    <property type="entry name" value="ATPase domain of HSP90 chaperone/DNA topoisomerase II/histidine kinase"/>
    <property type="match status" value="1"/>
</dbReference>
<evidence type="ECO:0000259" key="2">
    <source>
        <dbReference type="Pfam" id="PF13581"/>
    </source>
</evidence>
<dbReference type="AlphaFoldDB" id="A0A345T1K7"/>
<keyword evidence="1" id="KW-0418">Kinase</keyword>
<protein>
    <submittedName>
        <fullName evidence="3">ATP-binding protein</fullName>
    </submittedName>
</protein>